<feature type="domain" description="CUB" evidence="8">
    <location>
        <begin position="1421"/>
        <end position="1561"/>
    </location>
</feature>
<dbReference type="PROSITE" id="PS01186">
    <property type="entry name" value="EGF_2"/>
    <property type="match status" value="2"/>
</dbReference>
<feature type="domain" description="EGF-like" evidence="9">
    <location>
        <begin position="208"/>
        <end position="250"/>
    </location>
</feature>
<feature type="domain" description="CUB" evidence="8">
    <location>
        <begin position="641"/>
        <end position="767"/>
    </location>
</feature>
<keyword evidence="2" id="KW-0732">Signal</keyword>
<feature type="domain" description="CUB" evidence="8">
    <location>
        <begin position="3436"/>
        <end position="3557"/>
    </location>
</feature>
<feature type="domain" description="CUB" evidence="8">
    <location>
        <begin position="2615"/>
        <end position="2746"/>
    </location>
</feature>
<organism evidence="10 11">
    <name type="scientific">Acrobeloides nanus</name>
    <dbReference type="NCBI Taxonomy" id="290746"/>
    <lineage>
        <taxon>Eukaryota</taxon>
        <taxon>Metazoa</taxon>
        <taxon>Ecdysozoa</taxon>
        <taxon>Nematoda</taxon>
        <taxon>Chromadorea</taxon>
        <taxon>Rhabditida</taxon>
        <taxon>Tylenchina</taxon>
        <taxon>Cephalobomorpha</taxon>
        <taxon>Cephaloboidea</taxon>
        <taxon>Cephalobidae</taxon>
        <taxon>Acrobeloides</taxon>
    </lineage>
</organism>
<feature type="domain" description="EGF-like" evidence="9">
    <location>
        <begin position="467"/>
        <end position="505"/>
    </location>
</feature>
<dbReference type="InterPro" id="IPR000152">
    <property type="entry name" value="EGF-type_Asp/Asn_hydroxyl_site"/>
</dbReference>
<feature type="domain" description="EGF-like" evidence="9">
    <location>
        <begin position="386"/>
        <end position="421"/>
    </location>
</feature>
<dbReference type="FunFam" id="2.60.120.290:FF:000013">
    <property type="entry name" value="Membrane frizzled-related protein"/>
    <property type="match status" value="1"/>
</dbReference>
<evidence type="ECO:0000256" key="2">
    <source>
        <dbReference type="ARBA" id="ARBA00022729"/>
    </source>
</evidence>
<keyword evidence="3" id="KW-0677">Repeat</keyword>
<feature type="disulfide bond" evidence="6">
    <location>
        <begin position="3299"/>
        <end position="3326"/>
    </location>
</feature>
<dbReference type="InterPro" id="IPR000859">
    <property type="entry name" value="CUB_dom"/>
</dbReference>
<evidence type="ECO:0000256" key="3">
    <source>
        <dbReference type="ARBA" id="ARBA00022737"/>
    </source>
</evidence>
<evidence type="ECO:0000313" key="11">
    <source>
        <dbReference type="WBParaSite" id="ACRNAN_Path_1047.g4016.t1"/>
    </source>
</evidence>
<feature type="domain" description="CUB" evidence="8">
    <location>
        <begin position="1297"/>
        <end position="1420"/>
    </location>
</feature>
<feature type="domain" description="CUB" evidence="8">
    <location>
        <begin position="1563"/>
        <end position="1683"/>
    </location>
</feature>
<dbReference type="InterPro" id="IPR049883">
    <property type="entry name" value="NOTCH1_EGF-like"/>
</dbReference>
<evidence type="ECO:0000259" key="9">
    <source>
        <dbReference type="PROSITE" id="PS50026"/>
    </source>
</evidence>
<dbReference type="Pfam" id="PF00008">
    <property type="entry name" value="EGF"/>
    <property type="match status" value="2"/>
</dbReference>
<sequence length="4113" mass="464107">MVQKIVFYAIFVYIFYVNLIDTFNAQQVFVPDDVEDTRARLLMLDGNMIFHAGRGKNITFKVNSGSSIWFGNTDILTLPDNAEVIKIRQLMATSSEQLSSVKQIISENGVKDDQLKAQVDQNVVKLNQLSSAVNKMNETRRQRDQREQRKMKKMVLQLTQSIQKLLTLLKTDECLNAPCKNGGTCIDLMGKYHCICPDHFEGTTCEKTIDECALFQGTHAGCQNNGTCENLKTGGFICKCPKGFFGQRCQTKTAACDYSLDLCGEHGHCVPAASSNSVGYRCLCEWGFKSSENADNPTCVDIDECLDNPCYPGATCLNLPGSFKCSACPPGTKGNGVHCHDFDECENEFTHKCSKDPSVECINTFGSYRCGDCPPGYEGDGYTCTKIQRCSSNPCHPLATCYEEPEFRCECPENMIGEGFGKEGCRKSNATVCHTDSCLNGGTCQPISESDFRCICPTFYGGKRCQHVSACSSRSYCNDHGDCKTNDLGVAICVCSSGYYGHRCQYEEEGDCGFHTHNETGEIVYQSSSNSQILRRRICKWTIQLLDTRKSLVFVFKNFTIPKIYEMTSKTCDTGFANLTVYDGKNDNFPQIATFCHGDTYTPVFGHDFHTSGSDAMIKLVTRIQRQTYISLKWKTINKTCGGRLSQKEGRIDYWDFHDEDNCVWYINTQPQYHIEITISSLKMLSKQLVNCSMNALQLYDNQVATNRTQMLQLCETQLQSTVIKTSGPYAAIYFHIDASLVDRNVLDACPNDPNCKVGFTITYRSVPLTEGCGGEILPDENNKMSGFIESPNYGHAYFPNLDCTWILNASRLSPGDGSELSKDATKIKIEFLDFDVATTVTQYARSLSLMMKPTSMNSCMGDYVKVSSITKNEQKYNEMYDDIDAYCNFIPPTKPLTAIFFNIKFHTDSVVSGRGFRLKYENVCEKEFTDLNGTISSPNYPNASPASFKCTYKIVADQKHAIKLRFKYIGLQTDMHTCFYNVNNSHAEIQDYIELSGGHESNENINKKYVCARYPFFSPNGEVVTSGIRPLSITYSTTGSPKNTGFLFEYEITDVGCGGVFSEERGVITSPDYPQKYLTNMYCVYHITVPGTKRIRLNFNIFDIENVAHRDGCGFDNVRVFESFTDENNHGKLIGTFCGMAKPPPLLSTENSMTIVFISDRSVNGAGFSATYQAIDASMDCDRTFTAKSGRIEFDPNLHPRATKCDYHILLPTMDRILFKLENISAPCDVAALMIRNGGSETSPGFPGLYRNSEICDAHKVPQLMSQGNRLFLRFETTNPSNTFFTAYYEQVETGCGGSINGLTGAISAPQYPQKDSRTLNCEWYIAVAAGNQIRLTFAAIDDLESADPSGFCTTFSRNYIDVAEGPLGSNNLRKRYCRKEVNPDPIISEANQLSVKYIQHGGSHYGALFGFLAHFNTVCKNIQLTTLHGTLQSPGYPGRVTDARNCKWTIETPAGSRILIHFHKFQIADSSPYDRYYSRERQPCMQNYIQVKPEQIFNISYTRNTNMKNLEDEVGTIPSLFCDNDKIPAKILTNSSKFEISFQSSNQPENHFWLTWSTVGCGGFITQNNTEISVSKTDFYYDETIKNVACYWTIKAPIGKVAKVTIHKAFFITPVPVTNSNLTDSKSACMDPSEKNFNGIAFFSGTSPEGVSQDAQCGVITDYKYTSHTNELFILFNVETSKMMYNPEDKTMLNGMVTFIDPPLGSSCGAIVKLKPNQKTIIQSPNFPKYYPRSAECIWQVEAPEGYTVSYNLTYYQTPNLHTKKSYPNWRSPYANRNITCSSPIAYVEGSLAFYDGPYNRETSDLPRNYGVTTFNSKGMLERICLDTNETKIVDAPRNISYIIFKGAPYDPIVGSGDLHEQPKIGFQMEVSAKCGGEFYAGEKMKSINIQGPIKWCRWAITIDPARKVPAEMPPSINMDPDVGEQSSHYQFASDMWPYVMIEGRNLRPSDHYLVRYIIKNNEDQFCGGEVKGHHGTLTQPNVWYGTSQDFECIWTITNVPGSSISVDIKKVEIIETEFCTGSYLEIRDSNSTGKLLGRFCKPTSLQNFNAQNFWIKFRSVNDSTWEWNDRPKFELSYKRTFGGWTNSHIIESPISEYAEGMFITWYIRAENVENFLQITIDEVNIPDLEDTYGVVGRRQQLRVYASDCGFGDEHSTFTPIRGFIACRSCCKGSENLQVQVFNGWITEPQTFIIRDSVATITFGSYMHNSRFKLHWDDITPEIANRTYLGSTTLNENSTEGWQCGGILVPTFDPQYLENPKLGLKYPNDMKCKWTIKRPLFHGLEFKFSYIDMEEHVECRYDYVSIINLDITSPDKLSRLDEANYYPRYCKKSQINTEIPVSYEREYYVYFITDRSRAFTGFKLEYKLTCRVFEYMTYLTGPLNHVITNPGYPQSYRVNESCFWSVMLETNRQVVADVVDIDIDSADGECRGDYLLVGERMFDEDEKFCGIKPFNKTLNNGRVYIKFNTDSVENSRRGFKLLLKELLHDCSESHLEVNEFNPIQILSSPDFPHMSPNSLDCHWVISAPPGHRVKFTVDPLTFHLQGSDEDECNDDFLEIRDGASPSSPLVGKWCHINPPSTIFSTDSHLYVRYVTDSYAQSMGWNATYELATCGGSLVLRKEGNDLITSPNYPNFYPPQTKCEWIVKAPSGHFVEAKVNHISFMSVYAENNCTTDFLTMKDQNATGDVIMPPICTKIDVDSDGYRSSHSSAYLLFSSNSSSKIAMNRLFCYNRKCGFEMQFSSSKFECGGVINDEEGTLHVPGYPDTVIPHLSCEWHFRAGIGSRYMIELEFVGDDHGFYDSSYLFRYDEKGTCFPDIEIWNGDKNNRYSSYQMYRKFCSNSSIFVSTSDIASVYYEDKSRFYDSYETNIVDKSRLYKPFHLKYKKVGQDFDAYACMYDIKDNQSLTITNMSLPYSYGRQNAYPIGAKSYCHIRVRRKDSSGTTVLKFKDFRAGRTYLGSTACLFTSSRVIITDVNEDPWPVNKILCTASLKPADNKTIELGYTNPDLDIHVINNPSYYILSYTSTESVNFDLTVTFNPCGGLLRDNPSGVIEPPKGADGNYTDNAFCIWTLQAPEGKVVSIEITSMNIEYEVECKHDVLIISEGDSGQATIHRYCNGNGSEPLADRFKKVKSRSRDLTLQWITDDSINKQGGFIINYEFVDYDSACGFVTHSKSGTIHSPNYPKDYPNNVQCLWDISVPLGFHIKLDFDDFDIAQSIDCKKDFLQLSQEHQSRAQAPTSEYYFYFDHEEVQHSICSNELPDHYKHFVSESNRLRINFTTDEKVTAKGFKLNWTAVCGTTFRLNHGVITSPHYPNYYPNENMECKYLIYPETKDQEPIVTLKVLDLDLAGDMSAYDYSPSLFGRCDSDYLEILDTSNQRVLLSFCGSEGQNANETAPISVKGGIGIRFVTNTSFYHGAQKNRRGFKISYALANCGGDIHLSDVNNELSTTITSPGFPLPYHHNLDCVWNVSAPEGRILSAKFTSVQLEAAGYTCDYDYVELYDGPIISNLTLTGQTCGDNVPEEPVSTTGRFLVVRFHTDHSMSSGGFKLSVTASLGPEKGCGGNLTATDQVQTFTPPLDPDGKYHNALRCLWTIKTADPKKIIELKFTKFEMESEVRKDAGYFDYIMVYDGPKAISPYLISPTASIPAGLELPVVYQSSSRLVDFYFESDSDTNFEGFVVEYQAVDSDCKGGANLAKSDCRFDFPSTTNNCLDEYLEIRDVGTLAECQHPACATEQEAARSLIRHCGSRIPARYISTTSVVQVSTSVVITSEYTAKFMLRYRLLSACNRTIDIAEFEYLGSGRITSPNYPNPYDHNSTCITNITAATGWRILLVFRNFGMERGRLRPSPYWNRNYDPDLAIFQGYRPGGYGRLRGGAAGNTDDPFSRRIYSNTMCEYDHLKIFYNTTDPNQNMTLCGFRIPSTIFSDSNQVILEMKTDASMSHFGYDLSYYSTQPKEYQTNTVVGSKTITKTLFFYDFAANHEKSGAITNIGYPNGYDNNTLQRWTLVPPSGIECTFTVKELDVTDDDEISDCSSVDHVRSAQLSASKKAIDLNELEWKVWPCKTYVTITQTFEAGLMYFIEFVTDEDSSNDGTGFRGEWTCSNYKNKPT</sequence>
<dbReference type="PANTHER" id="PTHR24251:SF51">
    <property type="entry name" value="CUBILIN-LIKE"/>
    <property type="match status" value="1"/>
</dbReference>
<dbReference type="InterPro" id="IPR000742">
    <property type="entry name" value="EGF"/>
</dbReference>
<dbReference type="PROSITE" id="PS01187">
    <property type="entry name" value="EGF_CA"/>
    <property type="match status" value="2"/>
</dbReference>
<dbReference type="Pfam" id="PF07645">
    <property type="entry name" value="EGF_CA"/>
    <property type="match status" value="2"/>
</dbReference>
<keyword evidence="5" id="KW-0325">Glycoprotein</keyword>
<feature type="disulfide bond" evidence="6">
    <location>
        <begin position="512"/>
        <end position="539"/>
    </location>
</feature>
<keyword evidence="4 7" id="KW-1015">Disulfide bond</keyword>
<protein>
    <submittedName>
        <fullName evidence="11">Cubilin</fullName>
    </submittedName>
</protein>
<evidence type="ECO:0000256" key="5">
    <source>
        <dbReference type="ARBA" id="ARBA00023180"/>
    </source>
</evidence>
<feature type="domain" description="CUB" evidence="8">
    <location>
        <begin position="2246"/>
        <end position="2371"/>
    </location>
</feature>
<feature type="domain" description="CUB" evidence="8">
    <location>
        <begin position="1969"/>
        <end position="2083"/>
    </location>
</feature>
<proteinExistence type="predicted"/>
<feature type="domain" description="EGF-like" evidence="9">
    <location>
        <begin position="429"/>
        <end position="466"/>
    </location>
</feature>
<dbReference type="PANTHER" id="PTHR24251">
    <property type="entry name" value="OVOCHYMASE-RELATED"/>
    <property type="match status" value="1"/>
</dbReference>
<dbReference type="PROSITE" id="PS50026">
    <property type="entry name" value="EGF_3"/>
    <property type="match status" value="6"/>
</dbReference>
<evidence type="ECO:0000259" key="8">
    <source>
        <dbReference type="PROSITE" id="PS01180"/>
    </source>
</evidence>
<dbReference type="FunFam" id="2.60.120.290:FF:000005">
    <property type="entry name" value="Procollagen C-endopeptidase enhancer 1"/>
    <property type="match status" value="2"/>
</dbReference>
<dbReference type="GO" id="GO:0005509">
    <property type="term" value="F:calcium ion binding"/>
    <property type="evidence" value="ECO:0007669"/>
    <property type="project" value="InterPro"/>
</dbReference>
<feature type="domain" description="CUB" evidence="8">
    <location>
        <begin position="2750"/>
        <end position="2889"/>
    </location>
</feature>
<dbReference type="PROSITE" id="PS00022">
    <property type="entry name" value="EGF_1"/>
    <property type="match status" value="4"/>
</dbReference>
<feature type="domain" description="CUB" evidence="8">
    <location>
        <begin position="3790"/>
        <end position="3956"/>
    </location>
</feature>
<feature type="domain" description="CUB" evidence="8">
    <location>
        <begin position="3299"/>
        <end position="3434"/>
    </location>
</feature>
<comment type="caution">
    <text evidence="7">Lacks conserved residue(s) required for the propagation of feature annotation.</text>
</comment>
<dbReference type="SUPFAM" id="SSF57196">
    <property type="entry name" value="EGF/Laminin"/>
    <property type="match status" value="2"/>
</dbReference>
<dbReference type="InterPro" id="IPR001881">
    <property type="entry name" value="EGF-like_Ca-bd_dom"/>
</dbReference>
<feature type="domain" description="EGF-like" evidence="9">
    <location>
        <begin position="301"/>
        <end position="340"/>
    </location>
</feature>
<dbReference type="CDD" id="cd00041">
    <property type="entry name" value="CUB"/>
    <property type="match status" value="17"/>
</dbReference>
<dbReference type="Gene3D" id="2.60.120.290">
    <property type="entry name" value="Spermadhesin, CUB domain"/>
    <property type="match status" value="23"/>
</dbReference>
<dbReference type="CDD" id="cd00054">
    <property type="entry name" value="EGF_CA"/>
    <property type="match status" value="4"/>
</dbReference>
<dbReference type="PROSITE" id="PS01180">
    <property type="entry name" value="CUB"/>
    <property type="match status" value="22"/>
</dbReference>
<evidence type="ECO:0000256" key="4">
    <source>
        <dbReference type="ARBA" id="ARBA00023157"/>
    </source>
</evidence>
<dbReference type="InterPro" id="IPR035914">
    <property type="entry name" value="Sperma_CUB_dom_sf"/>
</dbReference>
<dbReference type="Gene3D" id="2.10.25.10">
    <property type="entry name" value="Laminin"/>
    <property type="match status" value="5"/>
</dbReference>
<feature type="domain" description="CUB" evidence="8">
    <location>
        <begin position="3564"/>
        <end position="3688"/>
    </location>
</feature>
<reference evidence="11" key="1">
    <citation type="submission" date="2022-11" db="UniProtKB">
        <authorList>
            <consortium name="WormBaseParasite"/>
        </authorList>
    </citation>
    <scope>IDENTIFICATION</scope>
</reference>
<dbReference type="FunFam" id="2.10.25.10:FF:000038">
    <property type="entry name" value="Fibrillin 2"/>
    <property type="match status" value="2"/>
</dbReference>
<feature type="disulfide bond" evidence="7">
    <location>
        <begin position="196"/>
        <end position="205"/>
    </location>
</feature>
<keyword evidence="10" id="KW-1185">Reference proteome</keyword>
<dbReference type="SMART" id="SM00181">
    <property type="entry name" value="EGF"/>
    <property type="match status" value="8"/>
</dbReference>
<feature type="domain" description="CUB" evidence="8">
    <location>
        <begin position="1058"/>
        <end position="1176"/>
    </location>
</feature>
<dbReference type="Pfam" id="PF00431">
    <property type="entry name" value="CUB"/>
    <property type="match status" value="19"/>
</dbReference>
<dbReference type="SMART" id="SM00179">
    <property type="entry name" value="EGF_CA"/>
    <property type="match status" value="5"/>
</dbReference>
<feature type="domain" description="CUB" evidence="8">
    <location>
        <begin position="3042"/>
        <end position="3163"/>
    </location>
</feature>
<dbReference type="InterPro" id="IPR009030">
    <property type="entry name" value="Growth_fac_rcpt_cys_sf"/>
</dbReference>
<evidence type="ECO:0000313" key="10">
    <source>
        <dbReference type="Proteomes" id="UP000887540"/>
    </source>
</evidence>
<dbReference type="WBParaSite" id="ACRNAN_Path_1047.g4016.t1">
    <property type="protein sequence ID" value="ACRNAN_Path_1047.g4016.t1"/>
    <property type="gene ID" value="ACRNAN_Path_1047.g4016"/>
</dbReference>
<dbReference type="FunFam" id="2.10.25.10:FF:000143">
    <property type="entry name" value="Protein crumbs 1"/>
    <property type="match status" value="1"/>
</dbReference>
<dbReference type="InterPro" id="IPR018097">
    <property type="entry name" value="EGF_Ca-bd_CS"/>
</dbReference>
<evidence type="ECO:0000256" key="6">
    <source>
        <dbReference type="PROSITE-ProRule" id="PRU00059"/>
    </source>
</evidence>
<feature type="disulfide bond" evidence="6">
    <location>
        <begin position="1421"/>
        <end position="1448"/>
    </location>
</feature>
<accession>A0A914BUV6</accession>
<feature type="domain" description="CUB" evidence="8">
    <location>
        <begin position="512"/>
        <end position="637"/>
    </location>
</feature>
<dbReference type="SMART" id="SM00042">
    <property type="entry name" value="CUB"/>
    <property type="match status" value="20"/>
</dbReference>
<feature type="domain" description="CUB" evidence="8">
    <location>
        <begin position="925"/>
        <end position="1054"/>
    </location>
</feature>
<name>A0A914BUV6_9BILA</name>
<feature type="disulfide bond" evidence="7">
    <location>
        <begin position="495"/>
        <end position="504"/>
    </location>
</feature>
<keyword evidence="1 7" id="KW-0245">EGF-like domain</keyword>
<dbReference type="PROSITE" id="PS00010">
    <property type="entry name" value="ASX_HYDROXYL"/>
    <property type="match status" value="1"/>
</dbReference>
<feature type="domain" description="CUB" evidence="8">
    <location>
        <begin position="1182"/>
        <end position="1293"/>
    </location>
</feature>
<dbReference type="Proteomes" id="UP000887540">
    <property type="component" value="Unplaced"/>
</dbReference>
<dbReference type="SUPFAM" id="SSF49854">
    <property type="entry name" value="Spermadhesin, CUB domain"/>
    <property type="match status" value="23"/>
</dbReference>
<feature type="domain" description="EGF-like" evidence="9">
    <location>
        <begin position="170"/>
        <end position="206"/>
    </location>
</feature>
<feature type="domain" description="CUB" evidence="8">
    <location>
        <begin position="2372"/>
        <end position="2488"/>
    </location>
</feature>
<feature type="domain" description="CUB" evidence="8">
    <location>
        <begin position="2492"/>
        <end position="2613"/>
    </location>
</feature>
<dbReference type="SUPFAM" id="SSF57184">
    <property type="entry name" value="Growth factor receptor domain"/>
    <property type="match status" value="1"/>
</dbReference>
<feature type="disulfide bond" evidence="7">
    <location>
        <begin position="240"/>
        <end position="249"/>
    </location>
</feature>
<feature type="domain" description="CUB" evidence="8">
    <location>
        <begin position="773"/>
        <end position="924"/>
    </location>
</feature>
<feature type="disulfide bond" evidence="7">
    <location>
        <begin position="456"/>
        <end position="465"/>
    </location>
</feature>
<feature type="domain" description="CUB" evidence="8">
    <location>
        <begin position="3169"/>
        <end position="3298"/>
    </location>
</feature>
<feature type="domain" description="CUB" evidence="8">
    <location>
        <begin position="1710"/>
        <end position="1876"/>
    </location>
</feature>
<evidence type="ECO:0000256" key="1">
    <source>
        <dbReference type="ARBA" id="ARBA00022536"/>
    </source>
</evidence>
<evidence type="ECO:0000256" key="7">
    <source>
        <dbReference type="PROSITE-ProRule" id="PRU00076"/>
    </source>
</evidence>